<dbReference type="AlphaFoldDB" id="A0A0S1MIA4"/>
<organism evidence="1">
    <name type="scientific">Phakopsora pachyrhizi</name>
    <name type="common">Asian soybean rust disease fungus</name>
    <dbReference type="NCBI Taxonomy" id="170000"/>
    <lineage>
        <taxon>Eukaryota</taxon>
        <taxon>Fungi</taxon>
        <taxon>Dikarya</taxon>
        <taxon>Basidiomycota</taxon>
        <taxon>Pucciniomycotina</taxon>
        <taxon>Pucciniomycetes</taxon>
        <taxon>Pucciniales</taxon>
        <taxon>Phakopsoraceae</taxon>
        <taxon>Phakopsora</taxon>
    </lineage>
</organism>
<dbReference type="EMBL" id="KT246519">
    <property type="protein sequence ID" value="ALL40610.1"/>
    <property type="molecule type" value="mRNA"/>
</dbReference>
<evidence type="ECO:0000313" key="1">
    <source>
        <dbReference type="EMBL" id="ALL40610.1"/>
    </source>
</evidence>
<accession>A0A0S1MIA4</accession>
<proteinExistence type="evidence at transcript level"/>
<name>A0A0S1MIA4_PHAPC</name>
<protein>
    <submittedName>
        <fullName evidence="1">Uncharacterized protein</fullName>
    </submittedName>
</protein>
<sequence length="44" mass="5048">MLFASRLTIWPAVLNTLLWLSQLLDATLADLYTHPLHLPLYNTP</sequence>
<reference evidence="1" key="1">
    <citation type="submission" date="2015-07" db="EMBL/GenBank/DDBJ databases">
        <title>Elucidating the P. pachyrhizi secretome and potential effectors.</title>
        <authorList>
            <person name="de Carvalho M.C.C.G."/>
            <person name="Nascimento L.C."/>
            <person name="Darben L.M."/>
            <person name="Polizel-Podanosqui A.M."/>
            <person name="Lopes-Caitar V.S."/>
            <person name="Rocha C.S."/>
            <person name="Qi M."/>
            <person name="Carazolle M."/>
            <person name="Kuwahara M.K."/>
            <person name="Pereira G.A.G."/>
            <person name="Abdelnoor R.V."/>
            <person name="Whitham S.A."/>
            <person name="Marcelino-Guimaraes F.C."/>
        </authorList>
    </citation>
    <scope>NUCLEOTIDE SEQUENCE</scope>
</reference>